<dbReference type="OrthoDB" id="823504at2759"/>
<dbReference type="InterPro" id="IPR050783">
    <property type="entry name" value="Oxylipin_biosynth_metab"/>
</dbReference>
<dbReference type="InterPro" id="IPR010255">
    <property type="entry name" value="Haem_peroxidase_sf"/>
</dbReference>
<reference evidence="7" key="1">
    <citation type="submission" date="2018-04" db="EMBL/GenBank/DDBJ databases">
        <title>Whole genome sequencing of Hypsizygus marmoreus.</title>
        <authorList>
            <person name="Choi I.-G."/>
            <person name="Min B."/>
            <person name="Kim J.-G."/>
            <person name="Kim S."/>
            <person name="Oh Y.-L."/>
            <person name="Kong W.-S."/>
            <person name="Park H."/>
            <person name="Jeong J."/>
            <person name="Song E.-S."/>
        </authorList>
    </citation>
    <scope>NUCLEOTIDE SEQUENCE [LARGE SCALE GENOMIC DNA]</scope>
    <source>
        <strain evidence="7">51987-8</strain>
    </source>
</reference>
<dbReference type="GO" id="GO:0016705">
    <property type="term" value="F:oxidoreductase activity, acting on paired donors, with incorporation or reduction of molecular oxygen"/>
    <property type="evidence" value="ECO:0007669"/>
    <property type="project" value="InterPro"/>
</dbReference>
<dbReference type="CDD" id="cd09817">
    <property type="entry name" value="linoleate_diol_synthase_like"/>
    <property type="match status" value="1"/>
</dbReference>
<organism evidence="7 8">
    <name type="scientific">Hypsizygus marmoreus</name>
    <name type="common">White beech mushroom</name>
    <name type="synonym">Agaricus marmoreus</name>
    <dbReference type="NCBI Taxonomy" id="39966"/>
    <lineage>
        <taxon>Eukaryota</taxon>
        <taxon>Fungi</taxon>
        <taxon>Dikarya</taxon>
        <taxon>Basidiomycota</taxon>
        <taxon>Agaricomycotina</taxon>
        <taxon>Agaricomycetes</taxon>
        <taxon>Agaricomycetidae</taxon>
        <taxon>Agaricales</taxon>
        <taxon>Tricholomatineae</taxon>
        <taxon>Lyophyllaceae</taxon>
        <taxon>Hypsizygus</taxon>
    </lineage>
</organism>
<keyword evidence="1 6" id="KW-0349">Heme</keyword>
<protein>
    <submittedName>
        <fullName evidence="7">Linoleate 10R-lipoxygenase</fullName>
    </submittedName>
</protein>
<dbReference type="GO" id="GO:0006631">
    <property type="term" value="P:fatty acid metabolic process"/>
    <property type="evidence" value="ECO:0007669"/>
    <property type="project" value="UniProtKB-ARBA"/>
</dbReference>
<dbReference type="AlphaFoldDB" id="A0A369K238"/>
<comment type="caution">
    <text evidence="7">The sequence shown here is derived from an EMBL/GenBank/DDBJ whole genome shotgun (WGS) entry which is preliminary data.</text>
</comment>
<name>A0A369K238_HYPMA</name>
<evidence type="ECO:0000256" key="2">
    <source>
        <dbReference type="ARBA" id="ARBA00022723"/>
    </source>
</evidence>
<gene>
    <name evidence="7" type="primary">ppoC_0</name>
    <name evidence="7" type="ORF">Hypma_005288</name>
</gene>
<keyword evidence="3" id="KW-0223">Dioxygenase</keyword>
<dbReference type="GO" id="GO:0004601">
    <property type="term" value="F:peroxidase activity"/>
    <property type="evidence" value="ECO:0007669"/>
    <property type="project" value="InterPro"/>
</dbReference>
<dbReference type="SUPFAM" id="SSF48264">
    <property type="entry name" value="Cytochrome P450"/>
    <property type="match status" value="1"/>
</dbReference>
<evidence type="ECO:0000256" key="3">
    <source>
        <dbReference type="ARBA" id="ARBA00022964"/>
    </source>
</evidence>
<evidence type="ECO:0000256" key="1">
    <source>
        <dbReference type="ARBA" id="ARBA00022617"/>
    </source>
</evidence>
<dbReference type="Gene3D" id="1.10.640.10">
    <property type="entry name" value="Haem peroxidase domain superfamily, animal type"/>
    <property type="match status" value="1"/>
</dbReference>
<dbReference type="InterPro" id="IPR037120">
    <property type="entry name" value="Haem_peroxidase_sf_animal"/>
</dbReference>
<proteinExistence type="predicted"/>
<dbReference type="SUPFAM" id="SSF48113">
    <property type="entry name" value="Heme-dependent peroxidases"/>
    <property type="match status" value="1"/>
</dbReference>
<evidence type="ECO:0000256" key="6">
    <source>
        <dbReference type="PIRSR" id="PIRSR619791-2"/>
    </source>
</evidence>
<dbReference type="Gene3D" id="1.10.630.10">
    <property type="entry name" value="Cytochrome P450"/>
    <property type="match status" value="1"/>
</dbReference>
<evidence type="ECO:0000313" key="7">
    <source>
        <dbReference type="EMBL" id="RDB26685.1"/>
    </source>
</evidence>
<evidence type="ECO:0000256" key="4">
    <source>
        <dbReference type="ARBA" id="ARBA00023002"/>
    </source>
</evidence>
<keyword evidence="4" id="KW-0560">Oxidoreductase</keyword>
<dbReference type="PANTHER" id="PTHR11903">
    <property type="entry name" value="PROSTAGLANDIN G/H SYNTHASE"/>
    <property type="match status" value="1"/>
</dbReference>
<dbReference type="InterPro" id="IPR019791">
    <property type="entry name" value="Haem_peroxidase_animal"/>
</dbReference>
<dbReference type="PANTHER" id="PTHR11903:SF37">
    <property type="entry name" value="PSI-PRODUCING OXYGENASE A"/>
    <property type="match status" value="1"/>
</dbReference>
<dbReference type="PROSITE" id="PS50292">
    <property type="entry name" value="PEROXIDASE_3"/>
    <property type="match status" value="1"/>
</dbReference>
<keyword evidence="2 6" id="KW-0479">Metal-binding</keyword>
<dbReference type="GO" id="GO:0005506">
    <property type="term" value="F:iron ion binding"/>
    <property type="evidence" value="ECO:0007669"/>
    <property type="project" value="InterPro"/>
</dbReference>
<dbReference type="Pfam" id="PF03098">
    <property type="entry name" value="An_peroxidase"/>
    <property type="match status" value="1"/>
</dbReference>
<dbReference type="Proteomes" id="UP000076154">
    <property type="component" value="Unassembled WGS sequence"/>
</dbReference>
<dbReference type="STRING" id="39966.A0A369K238"/>
<dbReference type="InterPro" id="IPR036396">
    <property type="entry name" value="Cyt_P450_sf"/>
</dbReference>
<dbReference type="InParanoid" id="A0A369K238"/>
<dbReference type="GO" id="GO:0006979">
    <property type="term" value="P:response to oxidative stress"/>
    <property type="evidence" value="ECO:0007669"/>
    <property type="project" value="InterPro"/>
</dbReference>
<evidence type="ECO:0000256" key="5">
    <source>
        <dbReference type="ARBA" id="ARBA00023004"/>
    </source>
</evidence>
<dbReference type="GO" id="GO:0020037">
    <property type="term" value="F:heme binding"/>
    <property type="evidence" value="ECO:0007669"/>
    <property type="project" value="InterPro"/>
</dbReference>
<sequence length="1089" mass="121691">MSSILSSAAAKVLDVLRPFAESVDYVSEIRAPYDTDGERPAKAVVETKLSQYQDLIRKPAFALEDLPAYWDAIKNQSRIGLDDRELLLEKALVLMARLQHNPVSLKIQQFVIALLYNDLPHPPCSYLSTFNIAAPVAQPQNVKYAYRSPDGSNYNPLFPSLGKAGSPYARSVPALKAVPKHALPDPGLVFDTLLKRDKFVEHPGGVSSLFFAFADLVIHSIFQTNHTDWTINDASSYLDLSILYGSSEAQVDQVRRKDGTGRLWDDVFADTRLLFMPPAACALLVLLSRNHNYIAQKLLDINENGTFVSPPPTDEKARLAQDDEIFNRTRMVNCGFFMQIILGDYVGAILGLARDGCDWRLDPLMNMRESDHEVSPRGEGNVVSIEFNLMYRWHSTLSTQDTTWTDKLFNKFFEGKEPSKVTIEDFAEAAHKFMIPNPDVRERTFGGLTRDENKRFKDDDLARVIQDATDWRAGAFRARGIPEALRVIEIMGIEQGRSWGTCSLNEFRKFLNLKPYKNFKEWNPDPEIHTVAAALYKDIDNLELHVGLQAEQAKEPGPGAGLCPGYTISRAILADAVCLTRGDRFLTTDFTPANLTAWGYDDCQYDKKDGSYGGLLTKLLFRTLPDHFPAGSVYAHFPFLDPVYLKAEIAKNSNIVDKYDWTRPKPPTPTVVVDTYEGVKQVLTEPHFQAAYKDRVFNVAKSWLTGDKEVDAAAAHEIAHTTLDHGRINVEKLIPLAHSNGTWAEYFEKETSSLVGAKTLPLVAGQPKYLDIVGDVINLLPVHWIAEEIIGLPLKTDTNQRGAWYEDDLYKQFADVGRYVFLNFDPVDDWHLREDSITIFQDVSEQTKRHLQGIGSVISLRDSHLGIESHHCHSFLKRALDANPGASLDEVSAYVFAAVVPTAAHFSQAIAHVVDFYLDKQQERQEIVRLAGLLGSDKDAGAKIMVYVREALRLNPPVSGVYRTALSDAIVGSRRVQLGERVFVSLVEANRDVNVFGQNAAFADVNRRTNITGITSLGEHGLVSSKFFESVVPAVLGTIFDLKNIRRAPGVSGKLAKFTEQWHGSPRQLYTGKNGKVTPFPDSLLVQFD</sequence>
<feature type="binding site" description="axial binding residue" evidence="6">
    <location>
        <position position="394"/>
    </location>
    <ligand>
        <name>heme b</name>
        <dbReference type="ChEBI" id="CHEBI:60344"/>
    </ligand>
    <ligandPart>
        <name>Fe</name>
        <dbReference type="ChEBI" id="CHEBI:18248"/>
    </ligandPart>
</feature>
<evidence type="ECO:0000313" key="8">
    <source>
        <dbReference type="Proteomes" id="UP000076154"/>
    </source>
</evidence>
<accession>A0A369K238</accession>
<dbReference type="EMBL" id="LUEZ02000023">
    <property type="protein sequence ID" value="RDB26685.1"/>
    <property type="molecule type" value="Genomic_DNA"/>
</dbReference>
<dbReference type="InterPro" id="IPR034812">
    <property type="entry name" value="Ppo-like_N"/>
</dbReference>
<keyword evidence="5 6" id="KW-0408">Iron</keyword>
<keyword evidence="8" id="KW-1185">Reference proteome</keyword>
<dbReference type="GO" id="GO:0004497">
    <property type="term" value="F:monooxygenase activity"/>
    <property type="evidence" value="ECO:0007669"/>
    <property type="project" value="InterPro"/>
</dbReference>
<dbReference type="GO" id="GO:0051213">
    <property type="term" value="F:dioxygenase activity"/>
    <property type="evidence" value="ECO:0007669"/>
    <property type="project" value="UniProtKB-KW"/>
</dbReference>
<dbReference type="PRINTS" id="PR00457">
    <property type="entry name" value="ANPEROXIDASE"/>
</dbReference>